<keyword evidence="7" id="KW-1185">Reference proteome</keyword>
<dbReference type="SUPFAM" id="SSF56235">
    <property type="entry name" value="N-terminal nucleophile aminohydrolases (Ntn hydrolases)"/>
    <property type="match status" value="1"/>
</dbReference>
<reference evidence="6 7" key="1">
    <citation type="submission" date="2019-06" db="EMBL/GenBank/DDBJ databases">
        <title>Sequencing the genomes of 1000 actinobacteria strains.</title>
        <authorList>
            <person name="Klenk H.-P."/>
        </authorList>
    </citation>
    <scope>NUCLEOTIDE SEQUENCE [LARGE SCALE GENOMIC DNA]</scope>
    <source>
        <strain evidence="6 7">DSM 18607</strain>
    </source>
</reference>
<dbReference type="InterPro" id="IPR002692">
    <property type="entry name" value="S45"/>
</dbReference>
<evidence type="ECO:0000256" key="5">
    <source>
        <dbReference type="PIRSR" id="PIRSR001227-2"/>
    </source>
</evidence>
<dbReference type="InterPro" id="IPR043147">
    <property type="entry name" value="Penicillin_amidase_A-knob"/>
</dbReference>
<dbReference type="Gene3D" id="2.30.120.10">
    <property type="match status" value="1"/>
</dbReference>
<proteinExistence type="inferred from homology"/>
<dbReference type="Gene3D" id="1.10.1400.10">
    <property type="match status" value="1"/>
</dbReference>
<sequence length="883" mass="94578">MLLVLLLGLVAVVGTALLRQSLPQTSGRIQLDGLGGDVTVYRDGRGVPQIYADSADDLFRAQGYVAAQDRFFEMDFRRHVTAGRLAELVGSAGVATDRVVRTLGWRRVAEQELPKLAPSTRAYLSAYADGVNDYLARSGGDNANVSLEYPVLAQRLPGYTIERWSALDSLTWLKAMAWDLRANYDDELARARLGTSYSQAQLKLIYPDYASTGHPSILSPQDWSPRTTSAGSALPSALLAAPAAVTTGDPAVAAGASDLYAGVQQALDALPTLVGHGEGIGSNSWVVGGAHTTTGKPLLANDPHLAVTMPGIWYQTGLHCRTVSATCPFDVSGFTFAGLPGVVIGHNQKISWGFTNLGADVSDFYLEKVTDGSYLRDGKQVPLTTRTETIKVAGGQDVPITVRSTVHGPVVSDVVDSAAAVGRKALVRLTPQQDTYAVSLAWTGLVPSTTADAIFALDRATDFPSFQAAAKLFAVPAQNLVYADTAGHIGYQTPGLIPVRATSVPNTVPGYWPAPGWDSAYDWKGYVAFDRLPYAYDPPAGYVVTANNQVTTARGGPFLTTDWDLGYRADRITTMVTARIAGGGKVSPDDMRSMQLDTTNEFAPVLVKALLSVDLSSTVEEDPTTDVALAQFTEQGRQLLADWDWTQPADKSKAGIRAAYFNAVWVRLLQYTFNDELPTDLQANGSSRWMAAVTALLQQPNNPWWDDKQTPGVVESRDEILKKALVGARLDLTRHLGKDPVTWSWGELHQVTFRSQVLGGDAVPWYVRAIFNRGPIGLPGGSSIVDANGYNAAGKSGTRAGAFDSSTFDVTSAPSMRMVVDLGDLDASTWVNQSGNSGHAGSPHYVDQADAWAEGRQYPWPSSEAAVKAAADQTLTLSSSRTP</sequence>
<organism evidence="6 7">
    <name type="scientific">Lapillicoccus jejuensis</name>
    <dbReference type="NCBI Taxonomy" id="402171"/>
    <lineage>
        <taxon>Bacteria</taxon>
        <taxon>Bacillati</taxon>
        <taxon>Actinomycetota</taxon>
        <taxon>Actinomycetes</taxon>
        <taxon>Micrococcales</taxon>
        <taxon>Intrasporangiaceae</taxon>
        <taxon>Lapillicoccus</taxon>
    </lineage>
</organism>
<accession>A0A542E1K1</accession>
<evidence type="ECO:0000256" key="2">
    <source>
        <dbReference type="ARBA" id="ARBA00022801"/>
    </source>
</evidence>
<evidence type="ECO:0000256" key="1">
    <source>
        <dbReference type="ARBA" id="ARBA00006586"/>
    </source>
</evidence>
<comment type="caution">
    <text evidence="6">The sequence shown here is derived from an EMBL/GenBank/DDBJ whole genome shotgun (WGS) entry which is preliminary data.</text>
</comment>
<dbReference type="AlphaFoldDB" id="A0A542E1K1"/>
<dbReference type="CDD" id="cd03747">
    <property type="entry name" value="Ntn_PGA_like"/>
    <property type="match status" value="1"/>
</dbReference>
<feature type="binding site" evidence="5">
    <location>
        <position position="360"/>
    </location>
    <ligand>
        <name>Ca(2+)</name>
        <dbReference type="ChEBI" id="CHEBI:29108"/>
    </ligand>
</feature>
<dbReference type="InterPro" id="IPR023343">
    <property type="entry name" value="Penicillin_amidase_dom1"/>
</dbReference>
<keyword evidence="5" id="KW-0479">Metal-binding</keyword>
<dbReference type="GO" id="GO:0016811">
    <property type="term" value="F:hydrolase activity, acting on carbon-nitrogen (but not peptide) bonds, in linear amides"/>
    <property type="evidence" value="ECO:0007669"/>
    <property type="project" value="InterPro"/>
</dbReference>
<dbReference type="EMBL" id="VFMN01000001">
    <property type="protein sequence ID" value="TQJ09084.1"/>
    <property type="molecule type" value="Genomic_DNA"/>
</dbReference>
<dbReference type="Pfam" id="PF01804">
    <property type="entry name" value="Penicil_amidase"/>
    <property type="match status" value="1"/>
</dbReference>
<dbReference type="InterPro" id="IPR029055">
    <property type="entry name" value="Ntn_hydrolases_N"/>
</dbReference>
<comment type="similarity">
    <text evidence="1">Belongs to the peptidase S45 family.</text>
</comment>
<keyword evidence="5" id="KW-0106">Calcium</keyword>
<evidence type="ECO:0000313" key="6">
    <source>
        <dbReference type="EMBL" id="TQJ09084.1"/>
    </source>
</evidence>
<dbReference type="Gene3D" id="1.10.439.10">
    <property type="entry name" value="Penicillin Amidohydrolase, domain 1"/>
    <property type="match status" value="1"/>
</dbReference>
<dbReference type="PANTHER" id="PTHR34218:SF4">
    <property type="entry name" value="ACYL-HOMOSERINE LACTONE ACYLASE QUIP"/>
    <property type="match status" value="1"/>
</dbReference>
<evidence type="ECO:0000256" key="3">
    <source>
        <dbReference type="ARBA" id="ARBA00023145"/>
    </source>
</evidence>
<dbReference type="Gene3D" id="3.60.20.10">
    <property type="entry name" value="Glutamine Phosphoribosylpyrophosphate, subunit 1, domain 1"/>
    <property type="match status" value="1"/>
</dbReference>
<dbReference type="PIRSF" id="PIRSF001227">
    <property type="entry name" value="Pen_acylase"/>
    <property type="match status" value="1"/>
</dbReference>
<evidence type="ECO:0000256" key="4">
    <source>
        <dbReference type="PIRSR" id="PIRSR001227-1"/>
    </source>
</evidence>
<keyword evidence="2" id="KW-0378">Hydrolase</keyword>
<evidence type="ECO:0000313" key="7">
    <source>
        <dbReference type="Proteomes" id="UP000317893"/>
    </source>
</evidence>
<dbReference type="InterPro" id="IPR043146">
    <property type="entry name" value="Penicillin_amidase_N_B-knob"/>
</dbReference>
<dbReference type="PANTHER" id="PTHR34218">
    <property type="entry name" value="PEPTIDASE S45 PENICILLIN AMIDASE"/>
    <property type="match status" value="1"/>
</dbReference>
<dbReference type="GO" id="GO:0046872">
    <property type="term" value="F:metal ion binding"/>
    <property type="evidence" value="ECO:0007669"/>
    <property type="project" value="UniProtKB-KW"/>
</dbReference>
<dbReference type="InterPro" id="IPR014395">
    <property type="entry name" value="Pen/GL7ACA/AHL_acylase"/>
</dbReference>
<dbReference type="Proteomes" id="UP000317893">
    <property type="component" value="Unassembled WGS sequence"/>
</dbReference>
<feature type="binding site" evidence="5">
    <location>
        <position position="187"/>
    </location>
    <ligand>
        <name>Ca(2+)</name>
        <dbReference type="ChEBI" id="CHEBI:29108"/>
    </ligand>
</feature>
<name>A0A542E1K1_9MICO</name>
<protein>
    <submittedName>
        <fullName evidence="6">Penicillin amidase</fullName>
    </submittedName>
</protein>
<keyword evidence="3" id="KW-0865">Zymogen</keyword>
<gene>
    <name evidence="6" type="ORF">FB458_2189</name>
</gene>
<dbReference type="GO" id="GO:0017000">
    <property type="term" value="P:antibiotic biosynthetic process"/>
    <property type="evidence" value="ECO:0007669"/>
    <property type="project" value="InterPro"/>
</dbReference>
<comment type="cofactor">
    <cofactor evidence="5">
        <name>Ca(2+)</name>
        <dbReference type="ChEBI" id="CHEBI:29108"/>
    </cofactor>
    <text evidence="5">Binds 1 Ca(2+) ion per dimer.</text>
</comment>
<feature type="binding site" evidence="5">
    <location>
        <position position="363"/>
    </location>
    <ligand>
        <name>Ca(2+)</name>
        <dbReference type="ChEBI" id="CHEBI:29108"/>
    </ligand>
</feature>
<feature type="active site" description="Nucleophile" evidence="4">
    <location>
        <position position="282"/>
    </location>
</feature>